<feature type="transmembrane region" description="Helical" evidence="1">
    <location>
        <begin position="62"/>
        <end position="86"/>
    </location>
</feature>
<comment type="caution">
    <text evidence="2">The sequence shown here is derived from an EMBL/GenBank/DDBJ whole genome shotgun (WGS) entry which is preliminary data.</text>
</comment>
<keyword evidence="1" id="KW-1133">Transmembrane helix</keyword>
<keyword evidence="1" id="KW-0472">Membrane</keyword>
<name>A0ABP6ZN96_9ACTN</name>
<evidence type="ECO:0000313" key="2">
    <source>
        <dbReference type="EMBL" id="GAA3615210.1"/>
    </source>
</evidence>
<dbReference type="RefSeq" id="WP_344803259.1">
    <property type="nucleotide sequence ID" value="NZ_BAABAB010000010.1"/>
</dbReference>
<evidence type="ECO:0000256" key="1">
    <source>
        <dbReference type="SAM" id="Phobius"/>
    </source>
</evidence>
<keyword evidence="3" id="KW-1185">Reference proteome</keyword>
<keyword evidence="1" id="KW-0812">Transmembrane</keyword>
<protein>
    <recommendedName>
        <fullName evidence="4">DUF4190 domain-containing protein</fullName>
    </recommendedName>
</protein>
<evidence type="ECO:0008006" key="4">
    <source>
        <dbReference type="Google" id="ProtNLM"/>
    </source>
</evidence>
<sequence>MDETRLHKNAGRVAAVFNALSIVVVIIGVLIAAAVLIAGFVGAGISSQLAESSASSRAAARLASILGGVIGAIGTLVYTVIAWAGVQLSALVAGYIKVRTGPQPVVPAGYPPQP</sequence>
<accession>A0ABP6ZN96</accession>
<dbReference type="Proteomes" id="UP001501490">
    <property type="component" value="Unassembled WGS sequence"/>
</dbReference>
<evidence type="ECO:0000313" key="3">
    <source>
        <dbReference type="Proteomes" id="UP001501490"/>
    </source>
</evidence>
<proteinExistence type="predicted"/>
<feature type="transmembrane region" description="Helical" evidence="1">
    <location>
        <begin position="20"/>
        <end position="41"/>
    </location>
</feature>
<dbReference type="EMBL" id="BAABAB010000010">
    <property type="protein sequence ID" value="GAA3615210.1"/>
    <property type="molecule type" value="Genomic_DNA"/>
</dbReference>
<reference evidence="3" key="1">
    <citation type="journal article" date="2019" name="Int. J. Syst. Evol. Microbiol.">
        <title>The Global Catalogue of Microorganisms (GCM) 10K type strain sequencing project: providing services to taxonomists for standard genome sequencing and annotation.</title>
        <authorList>
            <consortium name="The Broad Institute Genomics Platform"/>
            <consortium name="The Broad Institute Genome Sequencing Center for Infectious Disease"/>
            <person name="Wu L."/>
            <person name="Ma J."/>
        </authorList>
    </citation>
    <scope>NUCLEOTIDE SEQUENCE [LARGE SCALE GENOMIC DNA]</scope>
    <source>
        <strain evidence="3">JCM 16929</strain>
    </source>
</reference>
<organism evidence="2 3">
    <name type="scientific">Microlunatus ginsengisoli</name>
    <dbReference type="NCBI Taxonomy" id="363863"/>
    <lineage>
        <taxon>Bacteria</taxon>
        <taxon>Bacillati</taxon>
        <taxon>Actinomycetota</taxon>
        <taxon>Actinomycetes</taxon>
        <taxon>Propionibacteriales</taxon>
        <taxon>Propionibacteriaceae</taxon>
        <taxon>Microlunatus</taxon>
    </lineage>
</organism>
<gene>
    <name evidence="2" type="ORF">GCM10022236_16470</name>
</gene>